<reference evidence="3" key="1">
    <citation type="journal article" date="2019" name="Int. J. Syst. Evol. Microbiol.">
        <title>The Global Catalogue of Microorganisms (GCM) 10K type strain sequencing project: providing services to taxonomists for standard genome sequencing and annotation.</title>
        <authorList>
            <consortium name="The Broad Institute Genomics Platform"/>
            <consortium name="The Broad Institute Genome Sequencing Center for Infectious Disease"/>
            <person name="Wu L."/>
            <person name="Ma J."/>
        </authorList>
    </citation>
    <scope>NUCLEOTIDE SEQUENCE [LARGE SCALE GENOMIC DNA]</scope>
    <source>
        <strain evidence="3">NBRC 106396</strain>
    </source>
</reference>
<proteinExistence type="predicted"/>
<evidence type="ECO:0000313" key="2">
    <source>
        <dbReference type="EMBL" id="MFC7373319.1"/>
    </source>
</evidence>
<organism evidence="2 3">
    <name type="scientific">Fictibacillus iocasae</name>
    <dbReference type="NCBI Taxonomy" id="2715437"/>
    <lineage>
        <taxon>Bacteria</taxon>
        <taxon>Bacillati</taxon>
        <taxon>Bacillota</taxon>
        <taxon>Bacilli</taxon>
        <taxon>Bacillales</taxon>
        <taxon>Fictibacillaceae</taxon>
        <taxon>Fictibacillus</taxon>
    </lineage>
</organism>
<sequence>MAHLVKIQDCVSRYEKNLYHYQSAFIRLKKKRREDRLADEGNERFEAVELEEASEEKKTGIWRRLFTRGKEELPEFVNEENLEKLELTAEEKRQQHNDELYSFQLKWASSTVGEVSRLDPSFEKDVILRYLIEQVPDNYFVFYKPIVTAMNAPVELDIIIVGPADIWLIVWLEEEGILTEESKRFWLSTEGGQKLINPHISMQRMTQAVSAVLKASPSQLALKKAFLSKEAYMDVEPDWRKVLYIDKREFNEWLENIKKDRAPVKSQQLRFVSALLSSCVTNSLYREPEMVEEQHGEDGEEKEGINADSVE</sequence>
<evidence type="ECO:0000256" key="1">
    <source>
        <dbReference type="SAM" id="MobiDB-lite"/>
    </source>
</evidence>
<feature type="compositionally biased region" description="Basic and acidic residues" evidence="1">
    <location>
        <begin position="290"/>
        <end position="305"/>
    </location>
</feature>
<name>A0ABW2NVC0_9BACL</name>
<dbReference type="RefSeq" id="WP_379751124.1">
    <property type="nucleotide sequence ID" value="NZ_JBHTCP010000051.1"/>
</dbReference>
<protein>
    <recommendedName>
        <fullName evidence="4">NERD domain-containing protein</fullName>
    </recommendedName>
</protein>
<dbReference type="Proteomes" id="UP001596549">
    <property type="component" value="Unassembled WGS sequence"/>
</dbReference>
<gene>
    <name evidence="2" type="ORF">ACFQPF_16895</name>
</gene>
<comment type="caution">
    <text evidence="2">The sequence shown here is derived from an EMBL/GenBank/DDBJ whole genome shotgun (WGS) entry which is preliminary data.</text>
</comment>
<evidence type="ECO:0000313" key="3">
    <source>
        <dbReference type="Proteomes" id="UP001596549"/>
    </source>
</evidence>
<accession>A0ABW2NVC0</accession>
<keyword evidence="3" id="KW-1185">Reference proteome</keyword>
<feature type="region of interest" description="Disordered" evidence="1">
    <location>
        <begin position="290"/>
        <end position="311"/>
    </location>
</feature>
<dbReference type="EMBL" id="JBHTCP010000051">
    <property type="protein sequence ID" value="MFC7373319.1"/>
    <property type="molecule type" value="Genomic_DNA"/>
</dbReference>
<evidence type="ECO:0008006" key="4">
    <source>
        <dbReference type="Google" id="ProtNLM"/>
    </source>
</evidence>